<organism evidence="2 3">
    <name type="scientific">Chloropicon primus</name>
    <dbReference type="NCBI Taxonomy" id="1764295"/>
    <lineage>
        <taxon>Eukaryota</taxon>
        <taxon>Viridiplantae</taxon>
        <taxon>Chlorophyta</taxon>
        <taxon>Chloropicophyceae</taxon>
        <taxon>Chloropicales</taxon>
        <taxon>Chloropicaceae</taxon>
        <taxon>Chloropicon</taxon>
    </lineage>
</organism>
<sequence length="92" mass="10095">MEVSPSCPGSEKEALIKEEEDAVAAASVPRLRLSGDVKEDVKHFLDWNLDLLRARGETSDKEGEGERPAAKVATKSASKPRPRRSKFSKMEG</sequence>
<accession>A0A5B8MC52</accession>
<reference evidence="2 3" key="1">
    <citation type="submission" date="2018-07" db="EMBL/GenBank/DDBJ databases">
        <title>The complete nuclear genome of the prasinophyte Chloropicon primus (CCMP1205).</title>
        <authorList>
            <person name="Pombert J.-F."/>
            <person name="Otis C."/>
            <person name="Turmel M."/>
            <person name="Lemieux C."/>
        </authorList>
    </citation>
    <scope>NUCLEOTIDE SEQUENCE [LARGE SCALE GENOMIC DNA]</scope>
    <source>
        <strain evidence="2 3">CCMP1205</strain>
    </source>
</reference>
<dbReference type="EMBL" id="CP031034">
    <property type="protein sequence ID" value="QDZ17909.1"/>
    <property type="molecule type" value="Genomic_DNA"/>
</dbReference>
<dbReference type="Proteomes" id="UP000316726">
    <property type="component" value="Chromosome 1"/>
</dbReference>
<feature type="compositionally biased region" description="Basic residues" evidence="1">
    <location>
        <begin position="78"/>
        <end position="92"/>
    </location>
</feature>
<evidence type="ECO:0000256" key="1">
    <source>
        <dbReference type="SAM" id="MobiDB-lite"/>
    </source>
</evidence>
<keyword evidence="3" id="KW-1185">Reference proteome</keyword>
<evidence type="ECO:0000313" key="3">
    <source>
        <dbReference type="Proteomes" id="UP000316726"/>
    </source>
</evidence>
<protein>
    <submittedName>
        <fullName evidence="2">Uncharacterized protein</fullName>
    </submittedName>
</protein>
<dbReference type="AlphaFoldDB" id="A0A5B8MC52"/>
<feature type="compositionally biased region" description="Basic and acidic residues" evidence="1">
    <location>
        <begin position="56"/>
        <end position="69"/>
    </location>
</feature>
<gene>
    <name evidence="2" type="ORF">A3770_01p04270</name>
</gene>
<feature type="region of interest" description="Disordered" evidence="1">
    <location>
        <begin position="56"/>
        <end position="92"/>
    </location>
</feature>
<evidence type="ECO:0000313" key="2">
    <source>
        <dbReference type="EMBL" id="QDZ17909.1"/>
    </source>
</evidence>
<proteinExistence type="predicted"/>
<name>A0A5B8MC52_9CHLO</name>